<sequence>MLFNLKQNQLEYILKVNLTDYISTFAAFDPTFDAIKSNPLVKVQNCYQTTKSFLACLEKFALNFPQLKQIRAKLADLNEFFADMLLEQTNGTLQLAEGANLQVAKSRNKLSHALAKKIIQDPDELLEPIEEFLEDIKKQLSLSKQVTLDEKKKLDDVDLNLLTHSMISLGFQDRFFGGATDINAKTQRSNESLFANKDFSNLASPTTKTQDQDELFNIASTLQQFIDRTNVIENKFGFMPEESTHYTPTL</sequence>
<reference evidence="1 3" key="1">
    <citation type="submission" date="2015-11" db="EMBL/GenBank/DDBJ databases">
        <title>Genomic analysis of 38 Legionella species identifies large and diverse effector repertoires.</title>
        <authorList>
            <person name="Burstein D."/>
            <person name="Amaro F."/>
            <person name="Zusman T."/>
            <person name="Lifshitz Z."/>
            <person name="Cohen O."/>
            <person name="Gilbert J.A."/>
            <person name="Pupko T."/>
            <person name="Shuman H.A."/>
            <person name="Segal G."/>
        </authorList>
    </citation>
    <scope>NUCLEOTIDE SEQUENCE [LARGE SCALE GENOMIC DNA]</scope>
    <source>
        <strain evidence="1 3">ORW</strain>
    </source>
</reference>
<reference evidence="2 4" key="2">
    <citation type="submission" date="2018-12" db="EMBL/GenBank/DDBJ databases">
        <authorList>
            <consortium name="Pathogen Informatics"/>
        </authorList>
    </citation>
    <scope>NUCLEOTIDE SEQUENCE [LARGE SCALE GENOMIC DNA]</scope>
    <source>
        <strain evidence="2 4">NCTC11976</strain>
    </source>
</reference>
<evidence type="ECO:0000313" key="1">
    <source>
        <dbReference type="EMBL" id="KTC78487.1"/>
    </source>
</evidence>
<dbReference type="Proteomes" id="UP000277577">
    <property type="component" value="Chromosome"/>
</dbReference>
<keyword evidence="4" id="KW-1185">Reference proteome</keyword>
<accession>A0A0W0S4L9</accession>
<dbReference type="EMBL" id="LNXW01000014">
    <property type="protein sequence ID" value="KTC78487.1"/>
    <property type="molecule type" value="Genomic_DNA"/>
</dbReference>
<name>A0A0W0S4L9_9GAMM</name>
<evidence type="ECO:0000313" key="4">
    <source>
        <dbReference type="Proteomes" id="UP000277577"/>
    </source>
</evidence>
<organism evidence="1 3">
    <name type="scientific">Legionella cherrii</name>
    <dbReference type="NCBI Taxonomy" id="28084"/>
    <lineage>
        <taxon>Bacteria</taxon>
        <taxon>Pseudomonadati</taxon>
        <taxon>Pseudomonadota</taxon>
        <taxon>Gammaproteobacteria</taxon>
        <taxon>Legionellales</taxon>
        <taxon>Legionellaceae</taxon>
        <taxon>Legionella</taxon>
    </lineage>
</organism>
<gene>
    <name evidence="1" type="ORF">Lche_3276</name>
    <name evidence="2" type="ORF">NCTC11976_01197</name>
</gene>
<evidence type="ECO:0000313" key="3">
    <source>
        <dbReference type="Proteomes" id="UP000054921"/>
    </source>
</evidence>
<proteinExistence type="predicted"/>
<dbReference type="PATRIC" id="fig|28084.5.peg.3554"/>
<dbReference type="Proteomes" id="UP000054921">
    <property type="component" value="Unassembled WGS sequence"/>
</dbReference>
<evidence type="ECO:0000313" key="2">
    <source>
        <dbReference type="EMBL" id="VEB35125.1"/>
    </source>
</evidence>
<protein>
    <submittedName>
        <fullName evidence="1">Uncharacterized protein</fullName>
    </submittedName>
</protein>
<dbReference type="EMBL" id="LR134173">
    <property type="protein sequence ID" value="VEB35125.1"/>
    <property type="molecule type" value="Genomic_DNA"/>
</dbReference>
<dbReference type="AlphaFoldDB" id="A0A0W0S4L9"/>